<dbReference type="AGR" id="Xenbase:XB-GENE-17340227"/>
<feature type="transmembrane region" description="Helical" evidence="1">
    <location>
        <begin position="47"/>
        <end position="65"/>
    </location>
</feature>
<keyword evidence="1" id="KW-1133">Transmembrane helix</keyword>
<evidence type="ECO:0000256" key="1">
    <source>
        <dbReference type="SAM" id="Phobius"/>
    </source>
</evidence>
<dbReference type="Proteomes" id="UP000186698">
    <property type="component" value="Chromosome 6L"/>
</dbReference>
<reference evidence="3" key="1">
    <citation type="submission" date="2025-08" db="UniProtKB">
        <authorList>
            <consortium name="RefSeq"/>
        </authorList>
    </citation>
    <scope>IDENTIFICATION</scope>
    <source>
        <strain evidence="3">J_2021</strain>
        <tissue evidence="3">Erythrocytes</tissue>
    </source>
</reference>
<dbReference type="CTD" id="108718524"/>
<dbReference type="GO" id="GO:0043248">
    <property type="term" value="P:proteasome assembly"/>
    <property type="evidence" value="ECO:0007669"/>
    <property type="project" value="InterPro"/>
</dbReference>
<dbReference type="PANTHER" id="PTHR33559:SF1">
    <property type="entry name" value="PROTEASOME ASSEMBLY CHAPERONE 4"/>
    <property type="match status" value="1"/>
</dbReference>
<keyword evidence="3" id="KW-0647">Proteasome</keyword>
<keyword evidence="1" id="KW-0812">Transmembrane</keyword>
<keyword evidence="2" id="KW-1185">Reference proteome</keyword>
<dbReference type="InterPro" id="IPR032157">
    <property type="entry name" value="PAC4"/>
</dbReference>
<dbReference type="Xenbase" id="XB-GENE-17340227">
    <property type="gene designation" value="psmg4.L"/>
</dbReference>
<dbReference type="Pfam" id="PF16093">
    <property type="entry name" value="PAC4"/>
    <property type="match status" value="1"/>
</dbReference>
<sequence>MAVPVQRYNSARIFTVYDGAAVQFHYLSEKICEQLVHFHVMAMEDCFFLWVGLSPLLANLSVAMCRRFKNNNMSTLVLGDTSDIMSTSFAQRLAKKTKKQVFSSMNIPNKESQLMILVEKRIRQEMDAFPEKF</sequence>
<keyword evidence="1" id="KW-0472">Membrane</keyword>
<dbReference type="PANTHER" id="PTHR33559">
    <property type="entry name" value="PROTEASOME ASSEMBLY CHAPERONE 4"/>
    <property type="match status" value="1"/>
</dbReference>
<evidence type="ECO:0000313" key="2">
    <source>
        <dbReference type="Proteomes" id="UP000186698"/>
    </source>
</evidence>
<dbReference type="GeneID" id="108718524"/>
<evidence type="ECO:0000313" key="4">
    <source>
        <dbReference type="Xenbase" id="XB-GENE-17340227"/>
    </source>
</evidence>
<dbReference type="GO" id="GO:0000502">
    <property type="term" value="C:proteasome complex"/>
    <property type="evidence" value="ECO:0007669"/>
    <property type="project" value="UniProtKB-KW"/>
</dbReference>
<dbReference type="RefSeq" id="XP_018122351.1">
    <property type="nucleotide sequence ID" value="XM_018266862.2"/>
</dbReference>
<proteinExistence type="predicted"/>
<evidence type="ECO:0000313" key="3">
    <source>
        <dbReference type="RefSeq" id="XP_018122351.1"/>
    </source>
</evidence>
<organism evidence="2 3">
    <name type="scientific">Xenopus laevis</name>
    <name type="common">African clawed frog</name>
    <dbReference type="NCBI Taxonomy" id="8355"/>
    <lineage>
        <taxon>Eukaryota</taxon>
        <taxon>Metazoa</taxon>
        <taxon>Chordata</taxon>
        <taxon>Craniata</taxon>
        <taxon>Vertebrata</taxon>
        <taxon>Euteleostomi</taxon>
        <taxon>Amphibia</taxon>
        <taxon>Batrachia</taxon>
        <taxon>Anura</taxon>
        <taxon>Pipoidea</taxon>
        <taxon>Pipidae</taxon>
        <taxon>Xenopodinae</taxon>
        <taxon>Xenopus</taxon>
        <taxon>Xenopus</taxon>
    </lineage>
</organism>
<dbReference type="OrthoDB" id="368507at2759"/>
<dbReference type="KEGG" id="xla:108718524"/>
<accession>A0A8J0VI50</accession>
<gene>
    <name evidence="3 4" type="primary">psmg4.L</name>
</gene>
<name>A0A8J0VI50_XENLA</name>
<dbReference type="AlphaFoldDB" id="A0A8J0VI50"/>
<protein>
    <submittedName>
        <fullName evidence="3">Proteasome assembly chaperone 4</fullName>
    </submittedName>
</protein>